<name>A0A518DQA0_9BACT</name>
<dbReference type="InterPro" id="IPR026406">
    <property type="entry name" value="Ver/Plancto_CHP"/>
</dbReference>
<dbReference type="NCBIfam" id="TIGR04138">
    <property type="entry name" value="Plancto_Ver_chp"/>
    <property type="match status" value="1"/>
</dbReference>
<accession>A0A518DQA0</accession>
<evidence type="ECO:0000313" key="3">
    <source>
        <dbReference type="Proteomes" id="UP000317648"/>
    </source>
</evidence>
<sequence length="148" mass="17282">MTEEQRPLFQLLRKDPRYTLDAYQFVRDALSYAHDELDWGDESGGEPEAAIDEDDQDEEPVVERHLTGQQLCEAIRRYAIEQYGYMAKVVLNSWGVAKTDDFGEIVYNLIRIKLMKKSPADRREDFNGLYDFGEAFEQHFEIKLPKSP</sequence>
<feature type="region of interest" description="Disordered" evidence="1">
    <location>
        <begin position="37"/>
        <end position="59"/>
    </location>
</feature>
<reference evidence="2 3" key="1">
    <citation type="submission" date="2019-02" db="EMBL/GenBank/DDBJ databases">
        <title>Deep-cultivation of Planctomycetes and their phenomic and genomic characterization uncovers novel biology.</title>
        <authorList>
            <person name="Wiegand S."/>
            <person name="Jogler M."/>
            <person name="Boedeker C."/>
            <person name="Pinto D."/>
            <person name="Vollmers J."/>
            <person name="Rivas-Marin E."/>
            <person name="Kohn T."/>
            <person name="Peeters S.H."/>
            <person name="Heuer A."/>
            <person name="Rast P."/>
            <person name="Oberbeckmann S."/>
            <person name="Bunk B."/>
            <person name="Jeske O."/>
            <person name="Meyerdierks A."/>
            <person name="Storesund J.E."/>
            <person name="Kallscheuer N."/>
            <person name="Luecker S."/>
            <person name="Lage O.M."/>
            <person name="Pohl T."/>
            <person name="Merkel B.J."/>
            <person name="Hornburger P."/>
            <person name="Mueller R.-W."/>
            <person name="Bruemmer F."/>
            <person name="Labrenz M."/>
            <person name="Spormann A.M."/>
            <person name="Op den Camp H."/>
            <person name="Overmann J."/>
            <person name="Amann R."/>
            <person name="Jetten M.S.M."/>
            <person name="Mascher T."/>
            <person name="Medema M.H."/>
            <person name="Devos D.P."/>
            <person name="Kaster A.-K."/>
            <person name="Ovreas L."/>
            <person name="Rohde M."/>
            <person name="Galperin M.Y."/>
            <person name="Jogler C."/>
        </authorList>
    </citation>
    <scope>NUCLEOTIDE SEQUENCE [LARGE SCALE GENOMIC DNA]</scope>
    <source>
        <strain evidence="2 3">Pla85_3_4</strain>
    </source>
</reference>
<evidence type="ECO:0000313" key="2">
    <source>
        <dbReference type="EMBL" id="QDU94006.1"/>
    </source>
</evidence>
<dbReference type="EMBL" id="CP036433">
    <property type="protein sequence ID" value="QDU94006.1"/>
    <property type="molecule type" value="Genomic_DNA"/>
</dbReference>
<dbReference type="AlphaFoldDB" id="A0A518DQA0"/>
<proteinExistence type="predicted"/>
<gene>
    <name evidence="2" type="ORF">Pla8534_17920</name>
</gene>
<dbReference type="KEGG" id="lcre:Pla8534_17920"/>
<feature type="compositionally biased region" description="Acidic residues" evidence="1">
    <location>
        <begin position="38"/>
        <end position="59"/>
    </location>
</feature>
<organism evidence="2 3">
    <name type="scientific">Lignipirellula cremea</name>
    <dbReference type="NCBI Taxonomy" id="2528010"/>
    <lineage>
        <taxon>Bacteria</taxon>
        <taxon>Pseudomonadati</taxon>
        <taxon>Planctomycetota</taxon>
        <taxon>Planctomycetia</taxon>
        <taxon>Pirellulales</taxon>
        <taxon>Pirellulaceae</taxon>
        <taxon>Lignipirellula</taxon>
    </lineage>
</organism>
<dbReference type="OrthoDB" id="282243at2"/>
<protein>
    <submittedName>
        <fullName evidence="2">Uncharacterized protein</fullName>
    </submittedName>
</protein>
<dbReference type="Proteomes" id="UP000317648">
    <property type="component" value="Chromosome"/>
</dbReference>
<dbReference type="RefSeq" id="WP_145051695.1">
    <property type="nucleotide sequence ID" value="NZ_CP036433.1"/>
</dbReference>
<evidence type="ECO:0000256" key="1">
    <source>
        <dbReference type="SAM" id="MobiDB-lite"/>
    </source>
</evidence>
<keyword evidence="3" id="KW-1185">Reference proteome</keyword>